<protein>
    <submittedName>
        <fullName evidence="7">Glyoxylase-like metal-dependent hydrolase (Beta-lactamase superfamily II)</fullName>
    </submittedName>
</protein>
<evidence type="ECO:0000313" key="7">
    <source>
        <dbReference type="EMBL" id="MET4576896.1"/>
    </source>
</evidence>
<evidence type="ECO:0000256" key="1">
    <source>
        <dbReference type="ARBA" id="ARBA00001947"/>
    </source>
</evidence>
<keyword evidence="8" id="KW-1185">Reference proteome</keyword>
<reference evidence="7 8" key="1">
    <citation type="submission" date="2024-06" db="EMBL/GenBank/DDBJ databases">
        <title>Sorghum-associated microbial communities from plants grown in Nebraska, USA.</title>
        <authorList>
            <person name="Schachtman D."/>
        </authorList>
    </citation>
    <scope>NUCLEOTIDE SEQUENCE [LARGE SCALE GENOMIC DNA]</scope>
    <source>
        <strain evidence="7 8">2709</strain>
    </source>
</reference>
<keyword evidence="5" id="KW-0862">Zinc</keyword>
<gene>
    <name evidence="7" type="ORF">ABIE13_002007</name>
</gene>
<dbReference type="EMBL" id="JBEPSH010000004">
    <property type="protein sequence ID" value="MET4576896.1"/>
    <property type="molecule type" value="Genomic_DNA"/>
</dbReference>
<dbReference type="PANTHER" id="PTHR42978">
    <property type="entry name" value="QUORUM-QUENCHING LACTONASE YTNP-RELATED-RELATED"/>
    <property type="match status" value="1"/>
</dbReference>
<dbReference type="RefSeq" id="WP_354442964.1">
    <property type="nucleotide sequence ID" value="NZ_JBEPSH010000004.1"/>
</dbReference>
<comment type="cofactor">
    <cofactor evidence="1">
        <name>Zn(2+)</name>
        <dbReference type="ChEBI" id="CHEBI:29105"/>
    </cofactor>
</comment>
<sequence>MLTIKVERVNDFHSWRVDVIELARRTAHRSWFFYLSEEQGVQEIAYRAWLLRNGTDCVLVDTGPPLDEAHRRGLRDVVRLDVALSRLGVGLGQIRDVVLTHLHWDHAASADLFPHARFYIQRKEIEFFRGPAHDHPVTARFFSHRKMLSELLESGRVEPVDGKHVLRDGLNLVQVGGHTPGSQIVAVRTSEGLAVITGDAIPLNRNYTDLIPNGILVSVPEAVAALRTVRALQPTEIYTGHDVEPNLRLPR</sequence>
<evidence type="ECO:0000259" key="6">
    <source>
        <dbReference type="SMART" id="SM00849"/>
    </source>
</evidence>
<dbReference type="Gene3D" id="3.60.15.10">
    <property type="entry name" value="Ribonuclease Z/Hydroxyacylglutathione hydrolase-like"/>
    <property type="match status" value="1"/>
</dbReference>
<comment type="similarity">
    <text evidence="2">Belongs to the metallo-beta-lactamase superfamily.</text>
</comment>
<dbReference type="SMART" id="SM00849">
    <property type="entry name" value="Lactamase_B"/>
    <property type="match status" value="1"/>
</dbReference>
<name>A0ABV2Q778_9BURK</name>
<comment type="caution">
    <text evidence="7">The sequence shown here is derived from an EMBL/GenBank/DDBJ whole genome shotgun (WGS) entry which is preliminary data.</text>
</comment>
<evidence type="ECO:0000256" key="5">
    <source>
        <dbReference type="ARBA" id="ARBA00022833"/>
    </source>
</evidence>
<evidence type="ECO:0000256" key="3">
    <source>
        <dbReference type="ARBA" id="ARBA00022723"/>
    </source>
</evidence>
<feature type="domain" description="Metallo-beta-lactamase" evidence="6">
    <location>
        <begin position="45"/>
        <end position="241"/>
    </location>
</feature>
<dbReference type="Pfam" id="PF00753">
    <property type="entry name" value="Lactamase_B"/>
    <property type="match status" value="1"/>
</dbReference>
<dbReference type="CDD" id="cd07729">
    <property type="entry name" value="AHL_lactonase_MBL-fold"/>
    <property type="match status" value="1"/>
</dbReference>
<evidence type="ECO:0000256" key="2">
    <source>
        <dbReference type="ARBA" id="ARBA00007749"/>
    </source>
</evidence>
<dbReference type="InterPro" id="IPR036866">
    <property type="entry name" value="RibonucZ/Hydroxyglut_hydro"/>
</dbReference>
<evidence type="ECO:0000313" key="8">
    <source>
        <dbReference type="Proteomes" id="UP001549320"/>
    </source>
</evidence>
<keyword evidence="4" id="KW-0378">Hydrolase</keyword>
<accession>A0ABV2Q778</accession>
<proteinExistence type="inferred from homology"/>
<dbReference type="PANTHER" id="PTHR42978:SF7">
    <property type="entry name" value="METALLO-HYDROLASE RV2300C-RELATED"/>
    <property type="match status" value="1"/>
</dbReference>
<organism evidence="7 8">
    <name type="scientific">Ottowia thiooxydans</name>
    <dbReference type="NCBI Taxonomy" id="219182"/>
    <lineage>
        <taxon>Bacteria</taxon>
        <taxon>Pseudomonadati</taxon>
        <taxon>Pseudomonadota</taxon>
        <taxon>Betaproteobacteria</taxon>
        <taxon>Burkholderiales</taxon>
        <taxon>Comamonadaceae</taxon>
        <taxon>Ottowia</taxon>
    </lineage>
</organism>
<keyword evidence="3" id="KW-0479">Metal-binding</keyword>
<dbReference type="SUPFAM" id="SSF56281">
    <property type="entry name" value="Metallo-hydrolase/oxidoreductase"/>
    <property type="match status" value="1"/>
</dbReference>
<dbReference type="InterPro" id="IPR001279">
    <property type="entry name" value="Metallo-B-lactamas"/>
</dbReference>
<evidence type="ECO:0000256" key="4">
    <source>
        <dbReference type="ARBA" id="ARBA00022801"/>
    </source>
</evidence>
<dbReference type="Proteomes" id="UP001549320">
    <property type="component" value="Unassembled WGS sequence"/>
</dbReference>
<dbReference type="InterPro" id="IPR051013">
    <property type="entry name" value="MBL_superfamily_lactonases"/>
</dbReference>